<reference evidence="2" key="1">
    <citation type="submission" date="2016-11" db="EMBL/GenBank/DDBJ databases">
        <title>Chloroplast genome of compsopogon caeruleus.</title>
        <authorList>
            <person name="Nan F."/>
        </authorList>
    </citation>
    <scope>NUCLEOTIDE SEQUENCE</scope>
</reference>
<keyword evidence="2" id="KW-0695">RNA-directed DNA polymerase</keyword>
<proteinExistence type="predicted"/>
<sequence length="479" mass="57270">MNRLFINRVKELNSDMNQSIDLQKLNNNVKLTSEDSNLLDWDYLPWKKIKKFVFLFQKQIYSYTVSNHIKKVHKIQHLLSQSYAIKLLALSRSINYFKKSKIAFNKMNSLNSRQKLYLAQNLNLFFTQNEFVDEENSLNNLVLEAKRILIYFCLRPEWEAKFELSQYNMSLNINIQQIIKKTVLKLKNHNWEADCYILTGVIETYFYSINKNYLFEILNTIPLFWQYIDKDIEIILKKKKIFEDINISNNQITSNTLLELIAQIILFKFSESIIYPLDIVNNNSIYILNIMRYRNNFIIITNSLKIIYEIKNNCLEFFNITGLKYNSKKTKIFTNQEYFNFLGYTISNELLVTHNNIYQRLIILPTKEEKKLILAKIRYILRNKHKNGKTRARTNMPLSKAILLINPLVKNWKSHYINFIPQSVLIKMDSLLNEKIYRWYIKRLKKNRVHHWNTNCIQIINGNRRISDGVNTLELFSSV</sequence>
<keyword evidence="2" id="KW-0934">Plastid</keyword>
<name>A0A1Z1XB90_9RHOD</name>
<dbReference type="SUPFAM" id="SSF56672">
    <property type="entry name" value="DNA/RNA polymerases"/>
    <property type="match status" value="1"/>
</dbReference>
<keyword evidence="2" id="KW-0548">Nucleotidyltransferase</keyword>
<dbReference type="GeneID" id="33366796"/>
<feature type="domain" description="Reverse transcriptase" evidence="1">
    <location>
        <begin position="113"/>
        <end position="346"/>
    </location>
</feature>
<geneLocation type="chloroplast" evidence="2"/>
<dbReference type="InterPro" id="IPR043502">
    <property type="entry name" value="DNA/RNA_pol_sf"/>
</dbReference>
<dbReference type="RefSeq" id="YP_009402775.1">
    <property type="nucleotide sequence ID" value="NC_035350.1"/>
</dbReference>
<dbReference type="Pfam" id="PF13655">
    <property type="entry name" value="RVT_N"/>
    <property type="match status" value="1"/>
</dbReference>
<organism evidence="2">
    <name type="scientific">Compsopogon caeruleus</name>
    <dbReference type="NCBI Taxonomy" id="31354"/>
    <lineage>
        <taxon>Eukaryota</taxon>
        <taxon>Rhodophyta</taxon>
        <taxon>Compsopogonophyceae</taxon>
        <taxon>Compsopogonales</taxon>
        <taxon>Compsopogonaceae</taxon>
        <taxon>Compsopogon</taxon>
    </lineage>
</organism>
<keyword evidence="2" id="KW-0150">Chloroplast</keyword>
<protein>
    <submittedName>
        <fullName evidence="2">Group II intron reverse transcriptase/maturase</fullName>
    </submittedName>
</protein>
<gene>
    <name evidence="2" type="primary">orf464</name>
</gene>
<dbReference type="InterPro" id="IPR000477">
    <property type="entry name" value="RT_dom"/>
</dbReference>
<dbReference type="AlphaFoldDB" id="A0A1Z1XB90"/>
<accession>A0A1Z1XB90</accession>
<dbReference type="GO" id="GO:0003964">
    <property type="term" value="F:RNA-directed DNA polymerase activity"/>
    <property type="evidence" value="ECO:0007669"/>
    <property type="project" value="UniProtKB-KW"/>
</dbReference>
<keyword evidence="2" id="KW-0808">Transferase</keyword>
<dbReference type="InterPro" id="IPR025960">
    <property type="entry name" value="RVT_N"/>
</dbReference>
<evidence type="ECO:0000259" key="1">
    <source>
        <dbReference type="PROSITE" id="PS50878"/>
    </source>
</evidence>
<evidence type="ECO:0000313" key="2">
    <source>
        <dbReference type="EMBL" id="ARX96124.1"/>
    </source>
</evidence>
<dbReference type="EMBL" id="KY083067">
    <property type="protein sequence ID" value="ARX96124.1"/>
    <property type="molecule type" value="Genomic_DNA"/>
</dbReference>
<dbReference type="PROSITE" id="PS50878">
    <property type="entry name" value="RT_POL"/>
    <property type="match status" value="1"/>
</dbReference>